<dbReference type="GO" id="GO:0005576">
    <property type="term" value="C:extracellular region"/>
    <property type="evidence" value="ECO:0007669"/>
    <property type="project" value="InterPro"/>
</dbReference>
<evidence type="ECO:0000313" key="1">
    <source>
        <dbReference type="EMBL" id="AII98137.1"/>
    </source>
</evidence>
<sequence>MWKAYSDMRDANYIGADKYFHARGNFDAAQEDPVESGLLE</sequence>
<accession>A0A076L0H6</accession>
<organism evidence="1">
    <name type="scientific">Nephila pilipes</name>
    <name type="common">Giant wood spider</name>
    <name type="synonym">Nephila maculata</name>
    <dbReference type="NCBI Taxonomy" id="299642"/>
    <lineage>
        <taxon>Eukaryota</taxon>
        <taxon>Metazoa</taxon>
        <taxon>Ecdysozoa</taxon>
        <taxon>Arthropoda</taxon>
        <taxon>Chelicerata</taxon>
        <taxon>Arachnida</taxon>
        <taxon>Araneae</taxon>
        <taxon>Araneomorphae</taxon>
        <taxon>Entelegynae</taxon>
        <taxon>Araneoidea</taxon>
        <taxon>Nephilidae</taxon>
        <taxon>Nephila</taxon>
    </lineage>
</organism>
<dbReference type="Pfam" id="PF00277">
    <property type="entry name" value="SAA"/>
    <property type="match status" value="1"/>
</dbReference>
<name>A0A076L0H6_NEPPI</name>
<dbReference type="AlphaFoldDB" id="A0A076L0H6"/>
<protein>
    <submittedName>
        <fullName evidence="1">BLTX848</fullName>
    </submittedName>
</protein>
<proteinExistence type="evidence at transcript level"/>
<dbReference type="Gene3D" id="1.10.132.110">
    <property type="entry name" value="Serum amyloid A protein"/>
    <property type="match status" value="1"/>
</dbReference>
<reference evidence="1" key="1">
    <citation type="submission" date="2013-07" db="EMBL/GenBank/DDBJ databases">
        <title>Nephila pilipes venom gland.</title>
        <authorList>
            <person name="Huo L.J."/>
        </authorList>
    </citation>
    <scope>NUCLEOTIDE SEQUENCE</scope>
    <source>
        <tissue evidence="1">Venom gland</tissue>
    </source>
</reference>
<dbReference type="EMBL" id="KF433816">
    <property type="protein sequence ID" value="AII98137.1"/>
    <property type="molecule type" value="mRNA"/>
</dbReference>
<dbReference type="InterPro" id="IPR000096">
    <property type="entry name" value="Serum_amyloid_A"/>
</dbReference>